<organism evidence="1">
    <name type="scientific">viral metagenome</name>
    <dbReference type="NCBI Taxonomy" id="1070528"/>
    <lineage>
        <taxon>unclassified sequences</taxon>
        <taxon>metagenomes</taxon>
        <taxon>organismal metagenomes</taxon>
    </lineage>
</organism>
<evidence type="ECO:0000313" key="1">
    <source>
        <dbReference type="EMBL" id="QJA85200.1"/>
    </source>
</evidence>
<dbReference type="AlphaFoldDB" id="A0A6M3KTJ3"/>
<sequence length="375" mass="42386">MAEPTKDEKKLYEQWLKSEYPGRKSKEFGSEYLDYWRQYIKPYQGENLASVYAQEVDSMLNEMEKRGEINAAQKQNMIDTIGVALQEQGYSPSLPYWQETIGRMEANQQKLAGEYAASIDPARQKFLKEGPLPDYLTAGGSTEGAPKAWWSPQQLQAGQTDRNMANRNMYDEARVAARDDWRSQQQEVLNSPEMRAPENWIQSWFIKNTPEPNFSIGKPWYGMTPGERGYEMANTEYGSKTEEMLRAGYTNLEAFARAGGTPGPMPVGEPTAPKHYAPEPVQPPATPDWLSLLFPQLQAGQPVKPLKNVRTPSSQQWGNLTPTQQAMASGFLGWSGQKYGEMPSMADLMADMQKRIPKTPYGAGYKNWGMSRQYA</sequence>
<reference evidence="1" key="1">
    <citation type="submission" date="2020-03" db="EMBL/GenBank/DDBJ databases">
        <title>The deep terrestrial virosphere.</title>
        <authorList>
            <person name="Holmfeldt K."/>
            <person name="Nilsson E."/>
            <person name="Simone D."/>
            <person name="Lopez-Fernandez M."/>
            <person name="Wu X."/>
            <person name="de Brujin I."/>
            <person name="Lundin D."/>
            <person name="Andersson A."/>
            <person name="Bertilsson S."/>
            <person name="Dopson M."/>
        </authorList>
    </citation>
    <scope>NUCLEOTIDE SEQUENCE</scope>
    <source>
        <strain evidence="1">MM415B02257</strain>
    </source>
</reference>
<dbReference type="EMBL" id="MT142560">
    <property type="protein sequence ID" value="QJA85200.1"/>
    <property type="molecule type" value="Genomic_DNA"/>
</dbReference>
<accession>A0A6M3KTJ3</accession>
<proteinExistence type="predicted"/>
<gene>
    <name evidence="1" type="ORF">MM415B02257_0011</name>
</gene>
<protein>
    <submittedName>
        <fullName evidence="1">Uncharacterized protein</fullName>
    </submittedName>
</protein>
<name>A0A6M3KTJ3_9ZZZZ</name>